<organism evidence="1 2">
    <name type="scientific">Nepenthes gracilis</name>
    <name type="common">Slender pitcher plant</name>
    <dbReference type="NCBI Taxonomy" id="150966"/>
    <lineage>
        <taxon>Eukaryota</taxon>
        <taxon>Viridiplantae</taxon>
        <taxon>Streptophyta</taxon>
        <taxon>Embryophyta</taxon>
        <taxon>Tracheophyta</taxon>
        <taxon>Spermatophyta</taxon>
        <taxon>Magnoliopsida</taxon>
        <taxon>eudicotyledons</taxon>
        <taxon>Gunneridae</taxon>
        <taxon>Pentapetalae</taxon>
        <taxon>Caryophyllales</taxon>
        <taxon>Nepenthaceae</taxon>
        <taxon>Nepenthes</taxon>
    </lineage>
</organism>
<reference evidence="1" key="1">
    <citation type="submission" date="2023-05" db="EMBL/GenBank/DDBJ databases">
        <title>Nepenthes gracilis genome sequencing.</title>
        <authorList>
            <person name="Fukushima K."/>
        </authorList>
    </citation>
    <scope>NUCLEOTIDE SEQUENCE</scope>
    <source>
        <strain evidence="1">SING2019-196</strain>
    </source>
</reference>
<keyword evidence="2" id="KW-1185">Reference proteome</keyword>
<dbReference type="AlphaFoldDB" id="A0AAD3SDD9"/>
<evidence type="ECO:0000313" key="1">
    <source>
        <dbReference type="EMBL" id="GMH08597.1"/>
    </source>
</evidence>
<protein>
    <submittedName>
        <fullName evidence="1">Uncharacterized protein</fullName>
    </submittedName>
</protein>
<sequence length="86" mass="9264">MYQHDVVAKAEFICYGLLLGFSPLTDDANSLRSALAMSGVLCSLYERKWNESMAKGINDMLVAGDADPAGTCGILMLKQIGVNVCF</sequence>
<dbReference type="Proteomes" id="UP001279734">
    <property type="component" value="Unassembled WGS sequence"/>
</dbReference>
<dbReference type="EMBL" id="BSYO01000008">
    <property type="protein sequence ID" value="GMH08597.1"/>
    <property type="molecule type" value="Genomic_DNA"/>
</dbReference>
<evidence type="ECO:0000313" key="2">
    <source>
        <dbReference type="Proteomes" id="UP001279734"/>
    </source>
</evidence>
<comment type="caution">
    <text evidence="1">The sequence shown here is derived from an EMBL/GenBank/DDBJ whole genome shotgun (WGS) entry which is preliminary data.</text>
</comment>
<name>A0AAD3SDD9_NEPGR</name>
<gene>
    <name evidence="1" type="ORF">Nepgr_010437</name>
</gene>
<proteinExistence type="predicted"/>
<accession>A0AAD3SDD9</accession>